<dbReference type="GO" id="GO:0071949">
    <property type="term" value="F:FAD binding"/>
    <property type="evidence" value="ECO:0007669"/>
    <property type="project" value="InterPro"/>
</dbReference>
<evidence type="ECO:0000256" key="3">
    <source>
        <dbReference type="ARBA" id="ARBA00022630"/>
    </source>
</evidence>
<comment type="similarity">
    <text evidence="2">Belongs to the FAD-binding oxidoreductase/transferase type 4 family.</text>
</comment>
<dbReference type="InterPro" id="IPR016171">
    <property type="entry name" value="Vanillyl_alc_oxidase_C-sub2"/>
</dbReference>
<evidence type="ECO:0000313" key="7">
    <source>
        <dbReference type="Proteomes" id="UP000199372"/>
    </source>
</evidence>
<dbReference type="InterPro" id="IPR036318">
    <property type="entry name" value="FAD-bd_PCMH-like_sf"/>
</dbReference>
<dbReference type="SUPFAM" id="SSF55103">
    <property type="entry name" value="FAD-linked oxidases, C-terminal domain"/>
    <property type="match status" value="1"/>
</dbReference>
<keyword evidence="3" id="KW-0285">Flavoprotein</keyword>
<dbReference type="InterPro" id="IPR016164">
    <property type="entry name" value="FAD-linked_Oxase-like_C"/>
</dbReference>
<evidence type="ECO:0000256" key="4">
    <source>
        <dbReference type="ARBA" id="ARBA00022827"/>
    </source>
</evidence>
<organism evidence="6 7">
    <name type="scientific">Palleronia pelagia</name>
    <dbReference type="NCBI Taxonomy" id="387096"/>
    <lineage>
        <taxon>Bacteria</taxon>
        <taxon>Pseudomonadati</taxon>
        <taxon>Pseudomonadota</taxon>
        <taxon>Alphaproteobacteria</taxon>
        <taxon>Rhodobacterales</taxon>
        <taxon>Roseobacteraceae</taxon>
        <taxon>Palleronia</taxon>
    </lineage>
</organism>
<dbReference type="InterPro" id="IPR006094">
    <property type="entry name" value="Oxid_FAD_bind_N"/>
</dbReference>
<dbReference type="FunFam" id="1.10.45.10:FF:000001">
    <property type="entry name" value="D-lactate dehydrogenase mitochondrial"/>
    <property type="match status" value="1"/>
</dbReference>
<keyword evidence="7" id="KW-1185">Reference proteome</keyword>
<dbReference type="InterPro" id="IPR016166">
    <property type="entry name" value="FAD-bd_PCMH"/>
</dbReference>
<dbReference type="InterPro" id="IPR004113">
    <property type="entry name" value="FAD-bd_oxidored_4_C"/>
</dbReference>
<accession>A0A1H8DI30</accession>
<dbReference type="Pfam" id="PF01565">
    <property type="entry name" value="FAD_binding_4"/>
    <property type="match status" value="1"/>
</dbReference>
<evidence type="ECO:0000256" key="2">
    <source>
        <dbReference type="ARBA" id="ARBA00008000"/>
    </source>
</evidence>
<dbReference type="InterPro" id="IPR016169">
    <property type="entry name" value="FAD-bd_PCMH_sub2"/>
</dbReference>
<dbReference type="Gene3D" id="1.10.45.10">
    <property type="entry name" value="Vanillyl-alcohol Oxidase, Chain A, domain 4"/>
    <property type="match status" value="1"/>
</dbReference>
<sequence>MSIDTISEGLRAIVGDAACKSGTDAARYYEDPRGSFTGKTCRVVLPETTGQVSRIVRFCNETGTPIIPHGGGTGVVAGQLSLESSDAIILSVERMNRVRGVSTDDFVMVAEAGCVLENIHAEAERHGMMFPLSMASKGSCTIGGNLATNAGGIQVLRHGNARDLCVGIEAVLPSGDVLEELSPLRKNNTGYDLRHLLIGSEGTLGVITAASLLLKPRDRATVTAFCAIASPADALMTLRALRSTIGDRLDGMELMSGLGVRLVREHFPTLKNPFRDEYPWYLLVETAGNPGLRDETETALAGCIEKGFVTDVVIAESQAQRDALWSLRENTPDANKKTGAFCSSDTSVPIGQIAAFVSRTHAAIAAVHDGLRTNSYGHIGDGNIHHNVFPPEGVGKTDFLDAHPGIAARVREAINEATLPLGGSISAEHGIGRLKPHDLQRHSSASKMAALRQIKRAMDPNNIMNPGALFSDLLP</sequence>
<dbReference type="Gene3D" id="3.30.43.10">
    <property type="entry name" value="Uridine Diphospho-n-acetylenolpyruvylglucosamine Reductase, domain 2"/>
    <property type="match status" value="1"/>
</dbReference>
<dbReference type="EMBL" id="FOCM01000002">
    <property type="protein sequence ID" value="SEN06825.1"/>
    <property type="molecule type" value="Genomic_DNA"/>
</dbReference>
<dbReference type="OrthoDB" id="9811557at2"/>
<dbReference type="GO" id="GO:0003824">
    <property type="term" value="F:catalytic activity"/>
    <property type="evidence" value="ECO:0007669"/>
    <property type="project" value="InterPro"/>
</dbReference>
<protein>
    <submittedName>
        <fullName evidence="6">FAD/FMN-containing dehydrogenase</fullName>
    </submittedName>
</protein>
<dbReference type="InterPro" id="IPR016167">
    <property type="entry name" value="FAD-bd_PCMH_sub1"/>
</dbReference>
<dbReference type="Gene3D" id="3.30.70.2740">
    <property type="match status" value="1"/>
</dbReference>
<keyword evidence="4" id="KW-0274">FAD</keyword>
<dbReference type="Pfam" id="PF02913">
    <property type="entry name" value="FAD-oxidase_C"/>
    <property type="match status" value="1"/>
</dbReference>
<feature type="domain" description="FAD-binding PCMH-type" evidence="5">
    <location>
        <begin position="36"/>
        <end position="217"/>
    </location>
</feature>
<dbReference type="Gene3D" id="3.30.70.2190">
    <property type="match status" value="1"/>
</dbReference>
<dbReference type="SUPFAM" id="SSF56176">
    <property type="entry name" value="FAD-binding/transporter-associated domain-like"/>
    <property type="match status" value="1"/>
</dbReference>
<dbReference type="PANTHER" id="PTHR43716">
    <property type="entry name" value="D-2-HYDROXYGLUTARATE DEHYDROGENASE, MITOCHONDRIAL"/>
    <property type="match status" value="1"/>
</dbReference>
<dbReference type="InterPro" id="IPR051264">
    <property type="entry name" value="FAD-oxidored/transferase_4"/>
</dbReference>
<dbReference type="PROSITE" id="PS51387">
    <property type="entry name" value="FAD_PCMH"/>
    <property type="match status" value="1"/>
</dbReference>
<evidence type="ECO:0000259" key="5">
    <source>
        <dbReference type="PROSITE" id="PS51387"/>
    </source>
</evidence>
<gene>
    <name evidence="6" type="ORF">SAMN04488011_102347</name>
</gene>
<reference evidence="7" key="1">
    <citation type="submission" date="2016-10" db="EMBL/GenBank/DDBJ databases">
        <authorList>
            <person name="Varghese N."/>
            <person name="Submissions S."/>
        </authorList>
    </citation>
    <scope>NUCLEOTIDE SEQUENCE [LARGE SCALE GENOMIC DNA]</scope>
    <source>
        <strain evidence="7">DSM 26893</strain>
    </source>
</reference>
<dbReference type="GO" id="GO:0022904">
    <property type="term" value="P:respiratory electron transport chain"/>
    <property type="evidence" value="ECO:0007669"/>
    <property type="project" value="TreeGrafter"/>
</dbReference>
<evidence type="ECO:0000256" key="1">
    <source>
        <dbReference type="ARBA" id="ARBA00001974"/>
    </source>
</evidence>
<dbReference type="PANTHER" id="PTHR43716:SF2">
    <property type="entry name" value="BLL6224 PROTEIN"/>
    <property type="match status" value="1"/>
</dbReference>
<dbReference type="Proteomes" id="UP000199372">
    <property type="component" value="Unassembled WGS sequence"/>
</dbReference>
<proteinExistence type="inferred from homology"/>
<dbReference type="AlphaFoldDB" id="A0A1H8DI30"/>
<dbReference type="Gene3D" id="3.30.465.10">
    <property type="match status" value="1"/>
</dbReference>
<evidence type="ECO:0000313" key="6">
    <source>
        <dbReference type="EMBL" id="SEN06825.1"/>
    </source>
</evidence>
<dbReference type="RefSeq" id="WP_091844850.1">
    <property type="nucleotide sequence ID" value="NZ_FOCM01000002.1"/>
</dbReference>
<comment type="cofactor">
    <cofactor evidence="1">
        <name>FAD</name>
        <dbReference type="ChEBI" id="CHEBI:57692"/>
    </cofactor>
</comment>
<name>A0A1H8DI30_9RHOB</name>